<gene>
    <name evidence="2" type="ORF">TBRA_LOCUS7157</name>
</gene>
<sequence>MPRQKARWRRFTLTIFSDCKKNVLSSTAVSLSRALHKALKAVLYSRICIAHLERVEQDVGQEAHVRTPIRLRSDERVSMLISTIDTAYQQISHAVHFTNGRLFGRKRASESSSAEIKSEKMPSRAFFSCARRSDFLDLCAPRPSAISLSDDTALSRRGTQREGTKIKRSAPTPIHASAQLSRPLSSVLARPFAISNPISLIFSDASKDPDNAWRPLGTHSARIHARPQDQSRLICQARVSPGMDRLQPPVERVRVWRCERFENHAQQTLEAGCAHVQQVMCSLSTPPPPSGTLPTSPPILCLLCPRLNDQLRVYKKHPQKITFSNKNRKNKNADVPPSAVGLAAALLAARTSVRVCLARVRGRGMRCLLIPTERRMTARSTSTCYTTYSHCH</sequence>
<reference evidence="2 3" key="1">
    <citation type="submission" date="2020-02" db="EMBL/GenBank/DDBJ databases">
        <authorList>
            <person name="Ferguson B K."/>
        </authorList>
    </citation>
    <scope>NUCLEOTIDE SEQUENCE [LARGE SCALE GENOMIC DNA]</scope>
</reference>
<proteinExistence type="predicted"/>
<organism evidence="2 3">
    <name type="scientific">Trichogramma brassicae</name>
    <dbReference type="NCBI Taxonomy" id="86971"/>
    <lineage>
        <taxon>Eukaryota</taxon>
        <taxon>Metazoa</taxon>
        <taxon>Ecdysozoa</taxon>
        <taxon>Arthropoda</taxon>
        <taxon>Hexapoda</taxon>
        <taxon>Insecta</taxon>
        <taxon>Pterygota</taxon>
        <taxon>Neoptera</taxon>
        <taxon>Endopterygota</taxon>
        <taxon>Hymenoptera</taxon>
        <taxon>Apocrita</taxon>
        <taxon>Proctotrupomorpha</taxon>
        <taxon>Chalcidoidea</taxon>
        <taxon>Trichogrammatidae</taxon>
        <taxon>Trichogramma</taxon>
    </lineage>
</organism>
<keyword evidence="3" id="KW-1185">Reference proteome</keyword>
<dbReference type="AlphaFoldDB" id="A0A6H5IHT5"/>
<name>A0A6H5IHT5_9HYME</name>
<evidence type="ECO:0000313" key="2">
    <source>
        <dbReference type="EMBL" id="CAB0035259.1"/>
    </source>
</evidence>
<accession>A0A6H5IHT5</accession>
<evidence type="ECO:0000256" key="1">
    <source>
        <dbReference type="SAM" id="MobiDB-lite"/>
    </source>
</evidence>
<feature type="region of interest" description="Disordered" evidence="1">
    <location>
        <begin position="150"/>
        <end position="177"/>
    </location>
</feature>
<evidence type="ECO:0000313" key="3">
    <source>
        <dbReference type="Proteomes" id="UP000479190"/>
    </source>
</evidence>
<dbReference type="EMBL" id="CADCXV010000776">
    <property type="protein sequence ID" value="CAB0035259.1"/>
    <property type="molecule type" value="Genomic_DNA"/>
</dbReference>
<dbReference type="Proteomes" id="UP000479190">
    <property type="component" value="Unassembled WGS sequence"/>
</dbReference>
<protein>
    <submittedName>
        <fullName evidence="2">Uncharacterized protein</fullName>
    </submittedName>
</protein>